<dbReference type="Pfam" id="PF00588">
    <property type="entry name" value="SpoU_methylase"/>
    <property type="match status" value="1"/>
</dbReference>
<dbReference type="SMART" id="SM00967">
    <property type="entry name" value="SpoU_sub_bind"/>
    <property type="match status" value="1"/>
</dbReference>
<reference evidence="6" key="2">
    <citation type="submission" date="2022-01" db="EMBL/GenBank/DDBJ databases">
        <authorList>
            <person name="Zivanovic Y."/>
            <person name="Moreira D."/>
            <person name="Lopez-Garcia P."/>
        </authorList>
    </citation>
    <scope>NUCLEOTIDE SEQUENCE</scope>
    <source>
        <strain evidence="6">G9</strain>
    </source>
</reference>
<feature type="region of interest" description="Disordered" evidence="4">
    <location>
        <begin position="1"/>
        <end position="111"/>
    </location>
</feature>
<evidence type="ECO:0000256" key="2">
    <source>
        <dbReference type="ARBA" id="ARBA00022603"/>
    </source>
</evidence>
<dbReference type="PANTHER" id="PTHR46429:SF1">
    <property type="entry name" value="23S RRNA (GUANOSINE-2'-O-)-METHYLTRANSFERASE RLMB"/>
    <property type="match status" value="1"/>
</dbReference>
<proteinExistence type="inferred from homology"/>
<dbReference type="PANTHER" id="PTHR46429">
    <property type="entry name" value="23S RRNA (GUANOSINE-2'-O-)-METHYLTRANSFERASE RLMB"/>
    <property type="match status" value="1"/>
</dbReference>
<dbReference type="RefSeq" id="WP_277865608.1">
    <property type="nucleotide sequence ID" value="NZ_JAKKUT010000001.1"/>
</dbReference>
<dbReference type="InterPro" id="IPR029028">
    <property type="entry name" value="Alpha/beta_knot_MTases"/>
</dbReference>
<dbReference type="NCBIfam" id="TIGR00186">
    <property type="entry name" value="rRNA_methyl_3"/>
    <property type="match status" value="1"/>
</dbReference>
<comment type="similarity">
    <text evidence="1">Belongs to the class IV-like SAM-binding methyltransferase superfamily. RNA methyltransferase TrmH family.</text>
</comment>
<evidence type="ECO:0000313" key="6">
    <source>
        <dbReference type="EMBL" id="MDG2989692.1"/>
    </source>
</evidence>
<dbReference type="Gene3D" id="3.30.1330.30">
    <property type="match status" value="1"/>
</dbReference>
<gene>
    <name evidence="6" type="primary">rlmB</name>
    <name evidence="6" type="ORF">L3556_01900</name>
</gene>
<dbReference type="SUPFAM" id="SSF55315">
    <property type="entry name" value="L30e-like"/>
    <property type="match status" value="1"/>
</dbReference>
<dbReference type="CDD" id="cd18103">
    <property type="entry name" value="SpoU-like_RlmB"/>
    <property type="match status" value="1"/>
</dbReference>
<evidence type="ECO:0000256" key="1">
    <source>
        <dbReference type="ARBA" id="ARBA00007228"/>
    </source>
</evidence>
<evidence type="ECO:0000256" key="4">
    <source>
        <dbReference type="SAM" id="MobiDB-lite"/>
    </source>
</evidence>
<dbReference type="InterPro" id="IPR004441">
    <property type="entry name" value="rRNA_MeTrfase_TrmH"/>
</dbReference>
<reference evidence="6" key="1">
    <citation type="journal article" date="2022" name="Genome Biol. Evol.">
        <title>A New Gene Family Diagnostic for Intracellular Biomineralization of Amorphous Ca Carbonates by Cyanobacteria.</title>
        <authorList>
            <person name="Benzerara K."/>
            <person name="Duprat E."/>
            <person name="Bitard-Feildel T."/>
            <person name="Caumes G."/>
            <person name="Cassier-Chauvat C."/>
            <person name="Chauvat F."/>
            <person name="Dezi M."/>
            <person name="Diop S.I."/>
            <person name="Gaschignard G."/>
            <person name="Gorgen S."/>
            <person name="Gugger M."/>
            <person name="Lopez-Garcia P."/>
            <person name="Millet M."/>
            <person name="Skouri-Panet F."/>
            <person name="Moreira D."/>
            <person name="Callebaut I."/>
        </authorList>
    </citation>
    <scope>NUCLEOTIDE SEQUENCE</scope>
    <source>
        <strain evidence="6">G9</strain>
    </source>
</reference>
<dbReference type="InterPro" id="IPR013123">
    <property type="entry name" value="SpoU_subst-bd"/>
</dbReference>
<feature type="compositionally biased region" description="Basic and acidic residues" evidence="4">
    <location>
        <begin position="10"/>
        <end position="34"/>
    </location>
</feature>
<keyword evidence="3" id="KW-0808">Transferase</keyword>
<dbReference type="SUPFAM" id="SSF75217">
    <property type="entry name" value="alpha/beta knot"/>
    <property type="match status" value="1"/>
</dbReference>
<evidence type="ECO:0000313" key="7">
    <source>
        <dbReference type="Proteomes" id="UP001154265"/>
    </source>
</evidence>
<dbReference type="EMBL" id="JAKKUT010000001">
    <property type="protein sequence ID" value="MDG2989692.1"/>
    <property type="molecule type" value="Genomic_DNA"/>
</dbReference>
<protein>
    <submittedName>
        <fullName evidence="6">23S rRNA (Guanosine(2251)-2'-O)-methyltransferase RlmB</fullName>
    </submittedName>
</protein>
<dbReference type="Gene3D" id="3.40.1280.10">
    <property type="match status" value="1"/>
</dbReference>
<keyword evidence="7" id="KW-1185">Reference proteome</keyword>
<feature type="compositionally biased region" description="Polar residues" evidence="4">
    <location>
        <begin position="99"/>
        <end position="109"/>
    </location>
</feature>
<dbReference type="InterPro" id="IPR001537">
    <property type="entry name" value="SpoU_MeTrfase"/>
</dbReference>
<comment type="caution">
    <text evidence="6">The sequence shown here is derived from an EMBL/GenBank/DDBJ whole genome shotgun (WGS) entry which is preliminary data.</text>
</comment>
<keyword evidence="2" id="KW-0489">Methyltransferase</keyword>
<feature type="domain" description="RNA 2-O ribose methyltransferase substrate binding" evidence="5">
    <location>
        <begin position="111"/>
        <end position="187"/>
    </location>
</feature>
<sequence length="368" mass="40161">MPPRPPRPGIRKDGRKDFRRSDRPNRDGPRDKPSRPIKTNSRAASPGPAPIKRQGPDAPKRSDRPERNPRDSSGDRENRDYRDRTYRGDRPGRSDQRPPRSTTDESTNPDLIYGRHTVLTAIESGRPCNRIWVIEALRYDPRFLSALNHAKAEGAVIDVVPSQRLDHLCQRGRHQGIAAQVAAHPYLEMNELINQAAKVSQNPILLAADGINDPHNLGAIIRSAEALGVQGLIIPQRRAVGVTATVAKVASGAIDHLPVARVINFNQGLETLKAAGYWIYGLAPGGSDSLTQTTFEGPIVLVVGSEESGLGLQTQKHCDHILSIPLPGRTNSLNASVAAGIALYEVCRQRPVAVRLNFDPPDTATTID</sequence>
<feature type="compositionally biased region" description="Basic and acidic residues" evidence="4">
    <location>
        <begin position="54"/>
        <end position="98"/>
    </location>
</feature>
<organism evidence="6 7">
    <name type="scientific">Candidatus Synechococcus calcipolaris G9</name>
    <dbReference type="NCBI Taxonomy" id="1497997"/>
    <lineage>
        <taxon>Bacteria</taxon>
        <taxon>Bacillati</taxon>
        <taxon>Cyanobacteriota</taxon>
        <taxon>Cyanophyceae</taxon>
        <taxon>Synechococcales</taxon>
        <taxon>Synechococcaceae</taxon>
        <taxon>Synechococcus</taxon>
    </lineage>
</organism>
<evidence type="ECO:0000256" key="3">
    <source>
        <dbReference type="ARBA" id="ARBA00022679"/>
    </source>
</evidence>
<dbReference type="InterPro" id="IPR029064">
    <property type="entry name" value="Ribosomal_eL30-like_sf"/>
</dbReference>
<dbReference type="Proteomes" id="UP001154265">
    <property type="component" value="Unassembled WGS sequence"/>
</dbReference>
<name>A0ABT6EWE3_9SYNE</name>
<dbReference type="Pfam" id="PF08032">
    <property type="entry name" value="SpoU_sub_bind"/>
    <property type="match status" value="1"/>
</dbReference>
<accession>A0ABT6EWE3</accession>
<dbReference type="InterPro" id="IPR029026">
    <property type="entry name" value="tRNA_m1G_MTases_N"/>
</dbReference>
<evidence type="ECO:0000259" key="5">
    <source>
        <dbReference type="SMART" id="SM00967"/>
    </source>
</evidence>